<keyword evidence="11" id="KW-0067">ATP-binding</keyword>
<accession>A0ABU4JJ31</accession>
<dbReference type="PANTHER" id="PTHR43030">
    <property type="entry name" value="PHOSPHOENOLPYRUVATE SYNTHASE"/>
    <property type="match status" value="1"/>
</dbReference>
<comment type="cofactor">
    <cofactor evidence="1">
        <name>Mg(2+)</name>
        <dbReference type="ChEBI" id="CHEBI:18420"/>
    </cofactor>
</comment>
<keyword evidence="7" id="KW-0808">Transferase</keyword>
<feature type="domain" description="Pyruvate phosphate dikinase AMP/ATP-binding" evidence="16">
    <location>
        <begin position="323"/>
        <end position="625"/>
    </location>
</feature>
<comment type="similarity">
    <text evidence="4">Belongs to the PEP-utilizing enzyme family.</text>
</comment>
<evidence type="ECO:0000256" key="3">
    <source>
        <dbReference type="ARBA" id="ARBA00004742"/>
    </source>
</evidence>
<keyword evidence="18" id="KW-1185">Reference proteome</keyword>
<feature type="signal peptide" evidence="15">
    <location>
        <begin position="1"/>
        <end position="19"/>
    </location>
</feature>
<dbReference type="SUPFAM" id="SSF56059">
    <property type="entry name" value="Glutathione synthetase ATP-binding domain-like"/>
    <property type="match status" value="1"/>
</dbReference>
<keyword evidence="12" id="KW-0460">Magnesium</keyword>
<evidence type="ECO:0000313" key="18">
    <source>
        <dbReference type="Proteomes" id="UP001204439"/>
    </source>
</evidence>
<gene>
    <name evidence="17" type="ORF">NG800_012295</name>
</gene>
<organism evidence="17 18">
    <name type="scientific">Epilithonimonas ginsengisoli</name>
    <dbReference type="NCBI Taxonomy" id="1245592"/>
    <lineage>
        <taxon>Bacteria</taxon>
        <taxon>Pseudomonadati</taxon>
        <taxon>Bacteroidota</taxon>
        <taxon>Flavobacteriia</taxon>
        <taxon>Flavobacteriales</taxon>
        <taxon>Weeksellaceae</taxon>
        <taxon>Chryseobacterium group</taxon>
        <taxon>Epilithonimonas</taxon>
    </lineage>
</organism>
<evidence type="ECO:0000256" key="11">
    <source>
        <dbReference type="ARBA" id="ARBA00022840"/>
    </source>
</evidence>
<keyword evidence="8" id="KW-0479">Metal-binding</keyword>
<feature type="chain" id="PRO_5045883032" description="Phosphoenolpyruvate synthase" evidence="15">
    <location>
        <begin position="20"/>
        <end position="629"/>
    </location>
</feature>
<evidence type="ECO:0000259" key="16">
    <source>
        <dbReference type="Pfam" id="PF01326"/>
    </source>
</evidence>
<evidence type="ECO:0000256" key="15">
    <source>
        <dbReference type="SAM" id="SignalP"/>
    </source>
</evidence>
<dbReference type="EMBL" id="JAMXLT020000021">
    <property type="protein sequence ID" value="MDW8549695.1"/>
    <property type="molecule type" value="Genomic_DNA"/>
</dbReference>
<evidence type="ECO:0000256" key="14">
    <source>
        <dbReference type="ARBA" id="ARBA00047700"/>
    </source>
</evidence>
<evidence type="ECO:0000256" key="1">
    <source>
        <dbReference type="ARBA" id="ARBA00001946"/>
    </source>
</evidence>
<evidence type="ECO:0000256" key="8">
    <source>
        <dbReference type="ARBA" id="ARBA00022723"/>
    </source>
</evidence>
<keyword evidence="15" id="KW-0732">Signal</keyword>
<reference evidence="17 18" key="1">
    <citation type="submission" date="2023-11" db="EMBL/GenBank/DDBJ databases">
        <title>First isolation, identification, and characterization of non-pathogenic Epilithonimonas ginsengisoli isolated from diseased farmed rainbow trout (Oncorhynchus mykiss) in Chile.</title>
        <authorList>
            <person name="Miranda C.D."/>
            <person name="Irgang R."/>
            <person name="Concha C."/>
            <person name="Rojas R."/>
            <person name="Avendano R."/>
        </authorList>
    </citation>
    <scope>NUCLEOTIDE SEQUENCE [LARGE SCALE GENOMIC DNA]</scope>
    <source>
        <strain evidence="17 18">FP99</strain>
    </source>
</reference>
<dbReference type="EC" id="2.7.9.2" evidence="5"/>
<dbReference type="InterPro" id="IPR006319">
    <property type="entry name" value="PEP_synth"/>
</dbReference>
<evidence type="ECO:0000256" key="9">
    <source>
        <dbReference type="ARBA" id="ARBA00022741"/>
    </source>
</evidence>
<dbReference type="InterPro" id="IPR002192">
    <property type="entry name" value="PPDK_AMP/ATP-bd"/>
</dbReference>
<dbReference type="RefSeq" id="WP_063970101.1">
    <property type="nucleotide sequence ID" value="NZ_JAMXLT020000021.1"/>
</dbReference>
<comment type="function">
    <text evidence="2">Catalyzes the phosphorylation of pyruvate to phosphoenolpyruvate.</text>
</comment>
<comment type="pathway">
    <text evidence="3">Carbohydrate biosynthesis; gluconeogenesis.</text>
</comment>
<evidence type="ECO:0000256" key="12">
    <source>
        <dbReference type="ARBA" id="ARBA00022842"/>
    </source>
</evidence>
<dbReference type="Proteomes" id="UP001204439">
    <property type="component" value="Unassembled WGS sequence"/>
</dbReference>
<evidence type="ECO:0000313" key="17">
    <source>
        <dbReference type="EMBL" id="MDW8549695.1"/>
    </source>
</evidence>
<evidence type="ECO:0000256" key="10">
    <source>
        <dbReference type="ARBA" id="ARBA00022777"/>
    </source>
</evidence>
<protein>
    <recommendedName>
        <fullName evidence="6">Phosphoenolpyruvate synthase</fullName>
        <ecNumber evidence="5">2.7.9.2</ecNumber>
    </recommendedName>
    <alternativeName>
        <fullName evidence="13">Pyruvate, water dikinase</fullName>
    </alternativeName>
</protein>
<sequence>MMKKLLILFYFLTSVFFFAQKDFVHSITQKQQFINLAGKPLTDKFTNIKSVKVVYDHPSKKMYFFNSVKYKYHHNFCEEVLGFPAGLESFNDVSYNGTGYRRYLLGNLNYIEKSDDWVLELAASDQMNAQLIQFFFNEVKKNVFFGSKVKFYLSTPRLIALNQKQTLKIPTVYSDFIFQNLTEQSVEKGSAIGILKKYDLKSNPKFYPNENEIIIINSTPEIIPNVKAIIVTEFQTPLSHLVLLAKNRNIPLYVDTEAFSKNKINNLIDKKVELVVNDDNYKLNLTTKPIKITKAKPRITLTKNLEVKDLIDLNKTLPTSPQNIIGSKATNLGLLKIVEKELKNFKTPEYAYAIPFYYYDEHIKNNHFDKEISEILALPKDSIRLIDEKLKALRKTIKKSKVDPELINLVTNTLNQQSEFKNFKFRSSTNAEDLAGFNGAGLYDSKSAKLGDSVKTVEKAILDVWASFWNERAYHEREIFNIDHLSCAMGILVHRSFPDELANGVLITKNIYRNEYKGITVNVQKGEESVVKPEIGVTCDEFYVHNFNYLDNKLSVDYRSTSSLNDKKPILKTSEIETLFKISPKIESRMYSLWKKYKIADKQMPLDIEFKIVGANRTLYIKQARAYMD</sequence>
<comment type="caution">
    <text evidence="17">The sequence shown here is derived from an EMBL/GenBank/DDBJ whole genome shotgun (WGS) entry which is preliminary data.</text>
</comment>
<evidence type="ECO:0000256" key="2">
    <source>
        <dbReference type="ARBA" id="ARBA00002988"/>
    </source>
</evidence>
<name>A0ABU4JJ31_9FLAO</name>
<dbReference type="Gene3D" id="3.30.1490.20">
    <property type="entry name" value="ATP-grasp fold, A domain"/>
    <property type="match status" value="1"/>
</dbReference>
<evidence type="ECO:0000256" key="7">
    <source>
        <dbReference type="ARBA" id="ARBA00022679"/>
    </source>
</evidence>
<evidence type="ECO:0000256" key="13">
    <source>
        <dbReference type="ARBA" id="ARBA00033470"/>
    </source>
</evidence>
<keyword evidence="10" id="KW-0418">Kinase</keyword>
<comment type="catalytic activity">
    <reaction evidence="14">
        <text>pyruvate + ATP + H2O = phosphoenolpyruvate + AMP + phosphate + 2 H(+)</text>
        <dbReference type="Rhea" id="RHEA:11364"/>
        <dbReference type="ChEBI" id="CHEBI:15361"/>
        <dbReference type="ChEBI" id="CHEBI:15377"/>
        <dbReference type="ChEBI" id="CHEBI:15378"/>
        <dbReference type="ChEBI" id="CHEBI:30616"/>
        <dbReference type="ChEBI" id="CHEBI:43474"/>
        <dbReference type="ChEBI" id="CHEBI:58702"/>
        <dbReference type="ChEBI" id="CHEBI:456215"/>
        <dbReference type="EC" id="2.7.9.2"/>
    </reaction>
</comment>
<dbReference type="Pfam" id="PF01326">
    <property type="entry name" value="PPDK_N"/>
    <property type="match status" value="1"/>
</dbReference>
<evidence type="ECO:0000256" key="4">
    <source>
        <dbReference type="ARBA" id="ARBA00007837"/>
    </source>
</evidence>
<evidence type="ECO:0000256" key="6">
    <source>
        <dbReference type="ARBA" id="ARBA00021623"/>
    </source>
</evidence>
<proteinExistence type="inferred from homology"/>
<evidence type="ECO:0000256" key="5">
    <source>
        <dbReference type="ARBA" id="ARBA00011996"/>
    </source>
</evidence>
<dbReference type="PANTHER" id="PTHR43030:SF1">
    <property type="entry name" value="PHOSPHOENOLPYRUVATE SYNTHASE"/>
    <property type="match status" value="1"/>
</dbReference>
<keyword evidence="9" id="KW-0547">Nucleotide-binding</keyword>
<dbReference type="InterPro" id="IPR013815">
    <property type="entry name" value="ATP_grasp_subdomain_1"/>
</dbReference>